<dbReference type="RefSeq" id="WP_019686614.1">
    <property type="nucleotide sequence ID" value="NZ_CP036496.1"/>
</dbReference>
<dbReference type="AlphaFoldDB" id="A0A378XUA3"/>
<dbReference type="GeneID" id="93350264"/>
<name>A0A378XUA3_PAEPO</name>
<protein>
    <submittedName>
        <fullName evidence="1">Uncharacterized protein</fullName>
    </submittedName>
</protein>
<gene>
    <name evidence="1" type="ORF">NCTC10343_01476</name>
</gene>
<dbReference type="EMBL" id="UGSC01000001">
    <property type="protein sequence ID" value="SUA67980.1"/>
    <property type="molecule type" value="Genomic_DNA"/>
</dbReference>
<sequence length="153" mass="17180">MRVQIKEVNQDEKIIIRNIGKEKIYGYWTYFRHELTSGYAYVVPYEQSLEKLIPGCVISVETSPSSIEGFRRLRPTEKTGIVQPQPKLGDYWIQGMIQQVIQGEAGGIDCLEIVVGEATFVLDSDELNGDIHVKTGDGVAFEIIGLQLFDEGL</sequence>
<evidence type="ECO:0000313" key="1">
    <source>
        <dbReference type="EMBL" id="SUA67980.1"/>
    </source>
</evidence>
<reference evidence="1 2" key="1">
    <citation type="submission" date="2018-06" db="EMBL/GenBank/DDBJ databases">
        <authorList>
            <consortium name="Pathogen Informatics"/>
            <person name="Doyle S."/>
        </authorList>
    </citation>
    <scope>NUCLEOTIDE SEQUENCE [LARGE SCALE GENOMIC DNA]</scope>
    <source>
        <strain evidence="1 2">NCTC10343</strain>
    </source>
</reference>
<evidence type="ECO:0000313" key="2">
    <source>
        <dbReference type="Proteomes" id="UP000254400"/>
    </source>
</evidence>
<organism evidence="1 2">
    <name type="scientific">Paenibacillus polymyxa</name>
    <name type="common">Bacillus polymyxa</name>
    <dbReference type="NCBI Taxonomy" id="1406"/>
    <lineage>
        <taxon>Bacteria</taxon>
        <taxon>Bacillati</taxon>
        <taxon>Bacillota</taxon>
        <taxon>Bacilli</taxon>
        <taxon>Bacillales</taxon>
        <taxon>Paenibacillaceae</taxon>
        <taxon>Paenibacillus</taxon>
    </lineage>
</organism>
<proteinExistence type="predicted"/>
<accession>A0A378XUA3</accession>
<dbReference type="Proteomes" id="UP000254400">
    <property type="component" value="Unassembled WGS sequence"/>
</dbReference>